<dbReference type="InterPro" id="IPR001254">
    <property type="entry name" value="Trypsin_dom"/>
</dbReference>
<dbReference type="SUPFAM" id="SSF50494">
    <property type="entry name" value="Trypsin-like serine proteases"/>
    <property type="match status" value="1"/>
</dbReference>
<gene>
    <name evidence="4" type="ORF">OSTQU699_LOCUS4730</name>
</gene>
<sequence length="141" mass="14690">MSGWMVSTVRLAVLALACALACVAGREVGHGGGWTKSQATGGMRGLQSAVGEQTVDEGDAPCGRFPYMASLQNVSGFHICGGVLIRKQWVLTAAHCVTKTSPLYPTHMIVLGLCDIADKNGTEDSGRIVEAGPMCHFLGLG</sequence>
<feature type="domain" description="Peptidase S1" evidence="3">
    <location>
        <begin position="60"/>
        <end position="122"/>
    </location>
</feature>
<keyword evidence="1" id="KW-1015">Disulfide bond</keyword>
<dbReference type="Gene3D" id="2.40.10.10">
    <property type="entry name" value="Trypsin-like serine proteases"/>
    <property type="match status" value="1"/>
</dbReference>
<reference evidence="4" key="1">
    <citation type="submission" date="2020-12" db="EMBL/GenBank/DDBJ databases">
        <authorList>
            <person name="Iha C."/>
        </authorList>
    </citation>
    <scope>NUCLEOTIDE SEQUENCE</scope>
</reference>
<dbReference type="GO" id="GO:0004252">
    <property type="term" value="F:serine-type endopeptidase activity"/>
    <property type="evidence" value="ECO:0007669"/>
    <property type="project" value="InterPro"/>
</dbReference>
<feature type="chain" id="PRO_5035718698" description="Peptidase S1 domain-containing protein" evidence="2">
    <location>
        <begin position="26"/>
        <end position="141"/>
    </location>
</feature>
<evidence type="ECO:0000313" key="4">
    <source>
        <dbReference type="EMBL" id="CAD7699371.1"/>
    </source>
</evidence>
<evidence type="ECO:0000259" key="3">
    <source>
        <dbReference type="Pfam" id="PF00089"/>
    </source>
</evidence>
<name>A0A8S1J776_9CHLO</name>
<evidence type="ECO:0000256" key="2">
    <source>
        <dbReference type="SAM" id="SignalP"/>
    </source>
</evidence>
<dbReference type="OrthoDB" id="6339452at2759"/>
<dbReference type="EMBL" id="CAJHUC010001007">
    <property type="protein sequence ID" value="CAD7699371.1"/>
    <property type="molecule type" value="Genomic_DNA"/>
</dbReference>
<comment type="caution">
    <text evidence="4">The sequence shown here is derived from an EMBL/GenBank/DDBJ whole genome shotgun (WGS) entry which is preliminary data.</text>
</comment>
<dbReference type="PROSITE" id="PS00134">
    <property type="entry name" value="TRYPSIN_HIS"/>
    <property type="match status" value="1"/>
</dbReference>
<evidence type="ECO:0000313" key="5">
    <source>
        <dbReference type="Proteomes" id="UP000708148"/>
    </source>
</evidence>
<dbReference type="InterPro" id="IPR043504">
    <property type="entry name" value="Peptidase_S1_PA_chymotrypsin"/>
</dbReference>
<dbReference type="Pfam" id="PF00089">
    <property type="entry name" value="Trypsin"/>
    <property type="match status" value="1"/>
</dbReference>
<protein>
    <recommendedName>
        <fullName evidence="3">Peptidase S1 domain-containing protein</fullName>
    </recommendedName>
</protein>
<feature type="signal peptide" evidence="2">
    <location>
        <begin position="1"/>
        <end position="25"/>
    </location>
</feature>
<dbReference type="InterPro" id="IPR018114">
    <property type="entry name" value="TRYPSIN_HIS"/>
</dbReference>
<proteinExistence type="predicted"/>
<dbReference type="InterPro" id="IPR009003">
    <property type="entry name" value="Peptidase_S1_PA"/>
</dbReference>
<dbReference type="GO" id="GO:0006508">
    <property type="term" value="P:proteolysis"/>
    <property type="evidence" value="ECO:0007669"/>
    <property type="project" value="InterPro"/>
</dbReference>
<accession>A0A8S1J776</accession>
<dbReference type="PANTHER" id="PTHR24250">
    <property type="entry name" value="CHYMOTRYPSIN-RELATED"/>
    <property type="match status" value="1"/>
</dbReference>
<dbReference type="Proteomes" id="UP000708148">
    <property type="component" value="Unassembled WGS sequence"/>
</dbReference>
<keyword evidence="2" id="KW-0732">Signal</keyword>
<organism evidence="4 5">
    <name type="scientific">Ostreobium quekettii</name>
    <dbReference type="NCBI Taxonomy" id="121088"/>
    <lineage>
        <taxon>Eukaryota</taxon>
        <taxon>Viridiplantae</taxon>
        <taxon>Chlorophyta</taxon>
        <taxon>core chlorophytes</taxon>
        <taxon>Ulvophyceae</taxon>
        <taxon>TCBD clade</taxon>
        <taxon>Bryopsidales</taxon>
        <taxon>Ostreobineae</taxon>
        <taxon>Ostreobiaceae</taxon>
        <taxon>Ostreobium</taxon>
    </lineage>
</organism>
<dbReference type="AlphaFoldDB" id="A0A8S1J776"/>
<evidence type="ECO:0000256" key="1">
    <source>
        <dbReference type="ARBA" id="ARBA00023157"/>
    </source>
</evidence>
<keyword evidence="5" id="KW-1185">Reference proteome</keyword>